<evidence type="ECO:0000313" key="3">
    <source>
        <dbReference type="Proteomes" id="UP000663879"/>
    </source>
</evidence>
<comment type="caution">
    <text evidence="2">The sequence shown here is derived from an EMBL/GenBank/DDBJ whole genome shotgun (WGS) entry which is preliminary data.</text>
</comment>
<dbReference type="InterPro" id="IPR036116">
    <property type="entry name" value="FN3_sf"/>
</dbReference>
<protein>
    <recommendedName>
        <fullName evidence="1">Fibronectin type-III domain-containing protein</fullName>
    </recommendedName>
</protein>
<feature type="domain" description="Fibronectin type-III" evidence="1">
    <location>
        <begin position="541"/>
        <end position="625"/>
    </location>
</feature>
<dbReference type="InterPro" id="IPR011989">
    <property type="entry name" value="ARM-like"/>
</dbReference>
<dbReference type="InterPro" id="IPR016024">
    <property type="entry name" value="ARM-type_fold"/>
</dbReference>
<dbReference type="PANTHER" id="PTHR46957">
    <property type="entry name" value="CYTOKINE RECEPTOR"/>
    <property type="match status" value="1"/>
</dbReference>
<organism evidence="2 3">
    <name type="scientific">Brachionus calyciflorus</name>
    <dbReference type="NCBI Taxonomy" id="104777"/>
    <lineage>
        <taxon>Eukaryota</taxon>
        <taxon>Metazoa</taxon>
        <taxon>Spiralia</taxon>
        <taxon>Gnathifera</taxon>
        <taxon>Rotifera</taxon>
        <taxon>Eurotatoria</taxon>
        <taxon>Monogononta</taxon>
        <taxon>Pseudotrocha</taxon>
        <taxon>Ploima</taxon>
        <taxon>Brachionidae</taxon>
        <taxon>Brachionus</taxon>
    </lineage>
</organism>
<dbReference type="AlphaFoldDB" id="A0A813MLK5"/>
<dbReference type="PROSITE" id="PS50853">
    <property type="entry name" value="FN3"/>
    <property type="match status" value="3"/>
</dbReference>
<dbReference type="OrthoDB" id="10253954at2759"/>
<dbReference type="Proteomes" id="UP000663879">
    <property type="component" value="Unassembled WGS sequence"/>
</dbReference>
<keyword evidence="3" id="KW-1185">Reference proteome</keyword>
<dbReference type="EMBL" id="CAJNOC010000172">
    <property type="protein sequence ID" value="CAF0722557.1"/>
    <property type="molecule type" value="Genomic_DNA"/>
</dbReference>
<feature type="domain" description="Fibronectin type-III" evidence="1">
    <location>
        <begin position="453"/>
        <end position="538"/>
    </location>
</feature>
<accession>A0A813MLK5</accession>
<evidence type="ECO:0000313" key="2">
    <source>
        <dbReference type="EMBL" id="CAF0722557.1"/>
    </source>
</evidence>
<dbReference type="CDD" id="cd00063">
    <property type="entry name" value="FN3"/>
    <property type="match status" value="3"/>
</dbReference>
<proteinExistence type="predicted"/>
<dbReference type="SUPFAM" id="SSF49265">
    <property type="entry name" value="Fibronectin type III"/>
    <property type="match status" value="2"/>
</dbReference>
<feature type="domain" description="Fibronectin type-III" evidence="1">
    <location>
        <begin position="359"/>
        <end position="449"/>
    </location>
</feature>
<sequence length="893" mass="101217">MSYSLHWSKEDYFPYLNDTFKSAVLALEYMVDDLHVNKEDTVDKFLNHDHVDNLIVGIVKLMASENLRVSGNSAYVFGTIAETSDGIESVLNLLNKKSHYEANNVLEYLVKLLKSSDYECMMNAAGTIGTISENNLGRSWLISQPLLDKVIELSTDLLDNKNIWVSSNAALVLARITIEEDGCEKILKHDISSKILQKMVESLGCDNAGRGMNCAFAIGRLCDTENGRLAFMEMNSFNYLIESLFEMIETNSDNGCTKNACYAVSCLASNEKAHKFIVNNKSFNNLLNTLCKLLTTVKDAETQWFAAMLLRIFSSFPAGCVKMKNAELVWQTLNELLKKKDLYVDVREEINMILDTLKPIEKPELTAVTVSGPSSVRCEWKLLKTKSKLTINYHLFKNQECVYKGQELNFEVKNLEPYTEYSFSLQALIVENNEKSELSEEILVRTEESVPSEPLNLKISGATTNMIRVTWGPPQKPNGILKSYFVYKDENLIEQTNDLSSTITGLQPDNAYDIYICASTCKGKGDKAYLRASTCGLGDVIPEKPTFGMIGRREILVRWQPPPVVSGKLTRYELLINSKCVYSGIMQEYQVIMLKPDTEYKFEVIAITTEGKFKSRVAKVRTLKDEYDPDRAPLYPGAIQPISNPSVSKEKTEFSLERKRSFNTDRIMLTRSKTKPKIIKDVLPTMVCEEIDINNVKKLNSNVNSNLRYSDGFLNESSFFVSQNSNYDESILQMDRPSLKLHRGKSEIRKNTKQNNDISLKATSKNHLTRSKTTIKSPNLKNCQTNSSPVNNQNYVQPTIFAFNLKEMSPKFPIIPLVVAQSLPQSSCSAESNIEYNNTTNNQVPSIFQVKDNYIINRKKSNESRFSSKSNDKKIDGEFQLQYQYLINKLNKT</sequence>
<dbReference type="PANTHER" id="PTHR46957:SF3">
    <property type="entry name" value="CYTOKINE RECEPTOR"/>
    <property type="match status" value="1"/>
</dbReference>
<dbReference type="Gene3D" id="2.60.40.10">
    <property type="entry name" value="Immunoglobulins"/>
    <property type="match status" value="3"/>
</dbReference>
<dbReference type="InterPro" id="IPR013783">
    <property type="entry name" value="Ig-like_fold"/>
</dbReference>
<dbReference type="InterPro" id="IPR050713">
    <property type="entry name" value="RTP_Phos/Ushers"/>
</dbReference>
<dbReference type="GO" id="GO:0016020">
    <property type="term" value="C:membrane"/>
    <property type="evidence" value="ECO:0007669"/>
    <property type="project" value="UniProtKB-SubCell"/>
</dbReference>
<dbReference type="Pfam" id="PF00041">
    <property type="entry name" value="fn3"/>
    <property type="match status" value="2"/>
</dbReference>
<dbReference type="Gene3D" id="1.25.10.10">
    <property type="entry name" value="Leucine-rich Repeat Variant"/>
    <property type="match status" value="1"/>
</dbReference>
<reference evidence="2" key="1">
    <citation type="submission" date="2021-02" db="EMBL/GenBank/DDBJ databases">
        <authorList>
            <person name="Nowell W R."/>
        </authorList>
    </citation>
    <scope>NUCLEOTIDE SEQUENCE</scope>
    <source>
        <strain evidence="2">Ploen Becks lab</strain>
    </source>
</reference>
<dbReference type="InterPro" id="IPR003961">
    <property type="entry name" value="FN3_dom"/>
</dbReference>
<dbReference type="SUPFAM" id="SSF48371">
    <property type="entry name" value="ARM repeat"/>
    <property type="match status" value="1"/>
</dbReference>
<name>A0A813MLK5_9BILA</name>
<gene>
    <name evidence="2" type="ORF">OXX778_LOCUS2270</name>
</gene>
<dbReference type="SMART" id="SM00060">
    <property type="entry name" value="FN3"/>
    <property type="match status" value="3"/>
</dbReference>
<evidence type="ECO:0000259" key="1">
    <source>
        <dbReference type="PROSITE" id="PS50853"/>
    </source>
</evidence>